<reference evidence="2" key="1">
    <citation type="submission" date="2017-01" db="EMBL/GenBank/DDBJ databases">
        <authorList>
            <person name="Varghese N."/>
            <person name="Submissions S."/>
        </authorList>
    </citation>
    <scope>NUCLEOTIDE SEQUENCE [LARGE SCALE GENOMIC DNA]</scope>
    <source>
        <strain evidence="2">DSM 18714</strain>
    </source>
</reference>
<sequence length="323" mass="35354">MGVVHYRPNGAMLRADKTGKAETGKGRKVAGLHEIGTMWIGPELSWLEQLCLQSFLDAGHEVVLFSYDKVAGVPAGVRCESAESIYPSSAVIRHARTGSPAYHADVFRLHMLAQTDLIWADTDAYCCQPWELPSSGHFHGWISDAKPLVNNGVLRLPKDSATLAAMLEFTSDEYPVPPWLPRWKRNELTALREKGEGVHVSLLPWGVWGPNAVTWFLQQTGEIAHSFPGHVLYPLPFAKKAAMFKPRRKPAVEGWVKDDTLSIHLWGRRFRSIAASYGGVPPGGSYAAMLCARHGIDPAATAHLMEPAPTDDEDETATGAGQG</sequence>
<gene>
    <name evidence="1" type="ORF">SAMN05421795_104186</name>
</gene>
<evidence type="ECO:0008006" key="3">
    <source>
        <dbReference type="Google" id="ProtNLM"/>
    </source>
</evidence>
<dbReference type="EMBL" id="FTOM01000004">
    <property type="protein sequence ID" value="SIS78031.1"/>
    <property type="molecule type" value="Genomic_DNA"/>
</dbReference>
<evidence type="ECO:0000313" key="1">
    <source>
        <dbReference type="EMBL" id="SIS78031.1"/>
    </source>
</evidence>
<evidence type="ECO:0000313" key="2">
    <source>
        <dbReference type="Proteomes" id="UP000186098"/>
    </source>
</evidence>
<dbReference type="STRING" id="407234.SAMN05421795_104186"/>
<organism evidence="1 2">
    <name type="scientific">Phaeovulum vinaykumarii</name>
    <dbReference type="NCBI Taxonomy" id="407234"/>
    <lineage>
        <taxon>Bacteria</taxon>
        <taxon>Pseudomonadati</taxon>
        <taxon>Pseudomonadota</taxon>
        <taxon>Alphaproteobacteria</taxon>
        <taxon>Rhodobacterales</taxon>
        <taxon>Paracoccaceae</taxon>
        <taxon>Phaeovulum</taxon>
    </lineage>
</organism>
<proteinExistence type="predicted"/>
<dbReference type="AlphaFoldDB" id="A0A1N7LWF1"/>
<accession>A0A1N7LWF1</accession>
<name>A0A1N7LWF1_9RHOB</name>
<dbReference type="Proteomes" id="UP000186098">
    <property type="component" value="Unassembled WGS sequence"/>
</dbReference>
<protein>
    <recommendedName>
        <fullName evidence="3">Alpha 1,4-glycosyltransferase conserved region</fullName>
    </recommendedName>
</protein>
<keyword evidence="2" id="KW-1185">Reference proteome</keyword>